<dbReference type="Gene3D" id="3.40.50.1820">
    <property type="entry name" value="alpha/beta hydrolase"/>
    <property type="match status" value="1"/>
</dbReference>
<name>A0A365Y097_9BACT</name>
<accession>A0A365Y097</accession>
<dbReference type="EMBL" id="QFFJ01000001">
    <property type="protein sequence ID" value="RBL91354.1"/>
    <property type="molecule type" value="Genomic_DNA"/>
</dbReference>
<protein>
    <submittedName>
        <fullName evidence="1">Alpha/beta hydrolase</fullName>
    </submittedName>
</protein>
<organism evidence="1 2">
    <name type="scientific">Chitinophaga flava</name>
    <dbReference type="NCBI Taxonomy" id="2259036"/>
    <lineage>
        <taxon>Bacteria</taxon>
        <taxon>Pseudomonadati</taxon>
        <taxon>Bacteroidota</taxon>
        <taxon>Chitinophagia</taxon>
        <taxon>Chitinophagales</taxon>
        <taxon>Chitinophagaceae</taxon>
        <taxon>Chitinophaga</taxon>
    </lineage>
</organism>
<dbReference type="OrthoDB" id="659408at2"/>
<dbReference type="RefSeq" id="WP_113613950.1">
    <property type="nucleotide sequence ID" value="NZ_QFFJ01000001.1"/>
</dbReference>
<dbReference type="AlphaFoldDB" id="A0A365Y097"/>
<proteinExistence type="predicted"/>
<dbReference type="Proteomes" id="UP000253410">
    <property type="component" value="Unassembled WGS sequence"/>
</dbReference>
<dbReference type="InterPro" id="IPR029058">
    <property type="entry name" value="AB_hydrolase_fold"/>
</dbReference>
<dbReference type="GO" id="GO:0016787">
    <property type="term" value="F:hydrolase activity"/>
    <property type="evidence" value="ECO:0007669"/>
    <property type="project" value="UniProtKB-KW"/>
</dbReference>
<sequence>MIELFFGNIANPKEGHNVNINKKVRKYMVKNVKVIFFVLLMFLSFPGASQAPMETAKEKTIYFFSGMGADSSVFKNLKLPGYHKVYISWIPALPNESITEYAGRIKSQITTPNPYLIGLSFGGIVAVEVSKQIEVEKMVLISSVRKKEDLNKVQFFFMRLGLYRIIPGILLRRTNFLTNSYFGARSQKDKKELKKLLQNTDISFFRWALKSIAHWDNTESPERTIQIHGTADRVIASRLVHPDYRIKGGGHLMVFNKADTISRIIRHYFHE</sequence>
<evidence type="ECO:0000313" key="1">
    <source>
        <dbReference type="EMBL" id="RBL91354.1"/>
    </source>
</evidence>
<comment type="caution">
    <text evidence="1">The sequence shown here is derived from an EMBL/GenBank/DDBJ whole genome shotgun (WGS) entry which is preliminary data.</text>
</comment>
<evidence type="ECO:0000313" key="2">
    <source>
        <dbReference type="Proteomes" id="UP000253410"/>
    </source>
</evidence>
<reference evidence="1 2" key="1">
    <citation type="submission" date="2018-05" db="EMBL/GenBank/DDBJ databases">
        <title>Chitinophaga sp. K3CV102501T nov., isolated from isolated from a monsoon evergreen broad-leaved forest soil.</title>
        <authorList>
            <person name="Lv Y."/>
        </authorList>
    </citation>
    <scope>NUCLEOTIDE SEQUENCE [LARGE SCALE GENOMIC DNA]</scope>
    <source>
        <strain evidence="1 2">GDMCC 1.1325</strain>
    </source>
</reference>
<gene>
    <name evidence="1" type="ORF">DF182_01655</name>
</gene>
<keyword evidence="2" id="KW-1185">Reference proteome</keyword>
<dbReference type="SUPFAM" id="SSF53474">
    <property type="entry name" value="alpha/beta-Hydrolases"/>
    <property type="match status" value="1"/>
</dbReference>
<keyword evidence="1" id="KW-0378">Hydrolase</keyword>